<dbReference type="SMART" id="SM00729">
    <property type="entry name" value="Elp3"/>
    <property type="match status" value="1"/>
</dbReference>
<keyword evidence="4" id="KW-0408">Iron</keyword>
<evidence type="ECO:0000259" key="6">
    <source>
        <dbReference type="SMART" id="SM00729"/>
    </source>
</evidence>
<protein>
    <submittedName>
        <fullName evidence="7">SPASM domain-containing protein</fullName>
    </submittedName>
</protein>
<dbReference type="SFLD" id="SFLDG01384">
    <property type="entry name" value="thioether_bond_formation_requi"/>
    <property type="match status" value="1"/>
</dbReference>
<dbReference type="PANTHER" id="PTHR43273">
    <property type="entry name" value="ANAEROBIC SULFATASE-MATURATING ENZYME HOMOLOG ASLB-RELATED"/>
    <property type="match status" value="1"/>
</dbReference>
<dbReference type="NCBIfam" id="TIGR04085">
    <property type="entry name" value="rSAM_more_4Fe4S"/>
    <property type="match status" value="1"/>
</dbReference>
<comment type="caution">
    <text evidence="7">The sequence shown here is derived from an EMBL/GenBank/DDBJ whole genome shotgun (WGS) entry which is preliminary data.</text>
</comment>
<dbReference type="Gene3D" id="3.20.20.70">
    <property type="entry name" value="Aldolase class I"/>
    <property type="match status" value="1"/>
</dbReference>
<evidence type="ECO:0000256" key="3">
    <source>
        <dbReference type="ARBA" id="ARBA00022723"/>
    </source>
</evidence>
<dbReference type="Proteomes" id="UP000640335">
    <property type="component" value="Unassembled WGS sequence"/>
</dbReference>
<evidence type="ECO:0000256" key="4">
    <source>
        <dbReference type="ARBA" id="ARBA00023004"/>
    </source>
</evidence>
<dbReference type="SFLD" id="SFLDG01067">
    <property type="entry name" value="SPASM/twitch_domain_containing"/>
    <property type="match status" value="1"/>
</dbReference>
<keyword evidence="3" id="KW-0479">Metal-binding</keyword>
<keyword evidence="8" id="KW-1185">Reference proteome</keyword>
<proteinExistence type="predicted"/>
<dbReference type="PANTHER" id="PTHR43273:SF8">
    <property type="entry name" value="RADICAL SAM DOMAIN PROTEIN"/>
    <property type="match status" value="1"/>
</dbReference>
<dbReference type="InterPro" id="IPR058240">
    <property type="entry name" value="rSAM_sf"/>
</dbReference>
<evidence type="ECO:0000313" key="8">
    <source>
        <dbReference type="Proteomes" id="UP000640335"/>
    </source>
</evidence>
<evidence type="ECO:0000256" key="1">
    <source>
        <dbReference type="ARBA" id="ARBA00001966"/>
    </source>
</evidence>
<dbReference type="CDD" id="cd01335">
    <property type="entry name" value="Radical_SAM"/>
    <property type="match status" value="1"/>
</dbReference>
<dbReference type="InterPro" id="IPR023867">
    <property type="entry name" value="Sulphatase_maturase_rSAM"/>
</dbReference>
<dbReference type="InterPro" id="IPR006638">
    <property type="entry name" value="Elp3/MiaA/NifB-like_rSAM"/>
</dbReference>
<gene>
    <name evidence="7" type="ORF">H9660_14890</name>
</gene>
<keyword evidence="5" id="KW-0411">Iron-sulfur</keyword>
<dbReference type="InterPro" id="IPR013785">
    <property type="entry name" value="Aldolase_TIM"/>
</dbReference>
<dbReference type="EMBL" id="JACSQZ010000081">
    <property type="protein sequence ID" value="MBD7916428.1"/>
    <property type="molecule type" value="Genomic_DNA"/>
</dbReference>
<accession>A0ABR8Q7L9</accession>
<dbReference type="RefSeq" id="WP_191751170.1">
    <property type="nucleotide sequence ID" value="NZ_JACSQZ010000081.1"/>
</dbReference>
<dbReference type="InterPro" id="IPR023885">
    <property type="entry name" value="4Fe4S-binding_SPASM_dom"/>
</dbReference>
<dbReference type="Pfam" id="PF04055">
    <property type="entry name" value="Radical_SAM"/>
    <property type="match status" value="1"/>
</dbReference>
<evidence type="ECO:0000313" key="7">
    <source>
        <dbReference type="EMBL" id="MBD7916428.1"/>
    </source>
</evidence>
<name>A0ABR8Q7L9_9CLOT</name>
<dbReference type="SUPFAM" id="SSF102114">
    <property type="entry name" value="Radical SAM enzymes"/>
    <property type="match status" value="1"/>
</dbReference>
<dbReference type="InterPro" id="IPR007197">
    <property type="entry name" value="rSAM"/>
</dbReference>
<dbReference type="SFLD" id="SFLDS00029">
    <property type="entry name" value="Radical_SAM"/>
    <property type="match status" value="1"/>
</dbReference>
<evidence type="ECO:0000256" key="2">
    <source>
        <dbReference type="ARBA" id="ARBA00022691"/>
    </source>
</evidence>
<organism evidence="7 8">
    <name type="scientific">Clostridium gallinarum</name>
    <dbReference type="NCBI Taxonomy" id="2762246"/>
    <lineage>
        <taxon>Bacteria</taxon>
        <taxon>Bacillati</taxon>
        <taxon>Bacillota</taxon>
        <taxon>Clostridia</taxon>
        <taxon>Eubacteriales</taxon>
        <taxon>Clostridiaceae</taxon>
        <taxon>Clostridium</taxon>
    </lineage>
</organism>
<evidence type="ECO:0000256" key="5">
    <source>
        <dbReference type="ARBA" id="ARBA00023014"/>
    </source>
</evidence>
<comment type="cofactor">
    <cofactor evidence="1">
        <name>[4Fe-4S] cluster</name>
        <dbReference type="ChEBI" id="CHEBI:49883"/>
    </cofactor>
</comment>
<feature type="domain" description="Elp3/MiaA/NifB-like radical SAM core" evidence="6">
    <location>
        <begin position="96"/>
        <end position="300"/>
    </location>
</feature>
<sequence length="469" mass="54346">MESNNIHLFEFNGKKYAYLNNAYIVIALNDLSYKVFQQHNKYGDLNIDELKSFNFSIDRINKIKEVYNKLKNYGVFDCNYINLDCLNKNSKNPIYNTATIFLTDKCNLKCIYCYEDNNGHTFIDKKVITKTLEFLKENSYDKKININLFGGEPLLSIDLIKFLLNESSRLGINNRVNYSITTNGTIMNNEIFNILKKNNISIALSLDGNKSQQNINRPFKNGRASFEVIDKNIENYFKKLKEKIVVKSTITKNNKNLKDIYNQVEKYDFDVSIINLAITNDENIKLSDLEFEDILRISNLIANDYVYKVINNIKCPAPSFITMWLIQMYPNLRRNSYCGINDNAIAIDTYGNIYACHRFVGMKNMILGNIASNDSLKLNDKREKYLIQNENCENCWCKNICNGGCAHENYIFNNPKDFNFICLLRQKWIEISLGVYAEICNSNPKALINIVGDDIFSNEANRFIALDKI</sequence>
<dbReference type="SFLD" id="SFLDG01386">
    <property type="entry name" value="main_SPASM_domain-containing"/>
    <property type="match status" value="1"/>
</dbReference>
<keyword evidence="2" id="KW-0949">S-adenosyl-L-methionine</keyword>
<reference evidence="7 8" key="1">
    <citation type="submission" date="2020-08" db="EMBL/GenBank/DDBJ databases">
        <title>A Genomic Blueprint of the Chicken Gut Microbiome.</title>
        <authorList>
            <person name="Gilroy R."/>
            <person name="Ravi A."/>
            <person name="Getino M."/>
            <person name="Pursley I."/>
            <person name="Horton D.L."/>
            <person name="Alikhan N.-F."/>
            <person name="Baker D."/>
            <person name="Gharbi K."/>
            <person name="Hall N."/>
            <person name="Watson M."/>
            <person name="Adriaenssens E.M."/>
            <person name="Foster-Nyarko E."/>
            <person name="Jarju S."/>
            <person name="Secka A."/>
            <person name="Antonio M."/>
            <person name="Oren A."/>
            <person name="Chaudhuri R."/>
            <person name="La Ragione R.M."/>
            <person name="Hildebrand F."/>
            <person name="Pallen M.J."/>
        </authorList>
    </citation>
    <scope>NUCLEOTIDE SEQUENCE [LARGE SCALE GENOMIC DNA]</scope>
    <source>
        <strain evidence="7 8">Sa3CUN1</strain>
    </source>
</reference>